<dbReference type="InterPro" id="IPR023352">
    <property type="entry name" value="MAPEG-like_dom_sf"/>
</dbReference>
<sequence length="56" mass="6071">MENLPLFATAVVLGNMAGLENQGLDGLNGFVALYLIIRMAFIGVYITHQTQGPTYI</sequence>
<accession>A0A6A5QHR9</accession>
<evidence type="ECO:0000256" key="2">
    <source>
        <dbReference type="ARBA" id="ARBA00022692"/>
    </source>
</evidence>
<proteinExistence type="predicted"/>
<protein>
    <submittedName>
        <fullName evidence="6">Uncharacterized protein</fullName>
    </submittedName>
</protein>
<dbReference type="Pfam" id="PF01124">
    <property type="entry name" value="MAPEG"/>
    <property type="match status" value="1"/>
</dbReference>
<evidence type="ECO:0000313" key="6">
    <source>
        <dbReference type="EMBL" id="KAF1915105.1"/>
    </source>
</evidence>
<dbReference type="InterPro" id="IPR001129">
    <property type="entry name" value="Membr-assoc_MAPEG"/>
</dbReference>
<evidence type="ECO:0000256" key="3">
    <source>
        <dbReference type="ARBA" id="ARBA00022989"/>
    </source>
</evidence>
<dbReference type="Proteomes" id="UP000800096">
    <property type="component" value="Unassembled WGS sequence"/>
</dbReference>
<dbReference type="GO" id="GO:0016020">
    <property type="term" value="C:membrane"/>
    <property type="evidence" value="ECO:0007669"/>
    <property type="project" value="UniProtKB-SubCell"/>
</dbReference>
<keyword evidence="7" id="KW-1185">Reference proteome</keyword>
<evidence type="ECO:0000256" key="1">
    <source>
        <dbReference type="ARBA" id="ARBA00004370"/>
    </source>
</evidence>
<dbReference type="Gene3D" id="1.20.120.550">
    <property type="entry name" value="Membrane associated eicosanoid/glutathione metabolism-like domain"/>
    <property type="match status" value="1"/>
</dbReference>
<keyword evidence="2 5" id="KW-0812">Transmembrane</keyword>
<evidence type="ECO:0000313" key="7">
    <source>
        <dbReference type="Proteomes" id="UP000800096"/>
    </source>
</evidence>
<dbReference type="SUPFAM" id="SSF161084">
    <property type="entry name" value="MAPEG domain-like"/>
    <property type="match status" value="1"/>
</dbReference>
<dbReference type="EMBL" id="ML979136">
    <property type="protein sequence ID" value="KAF1915105.1"/>
    <property type="molecule type" value="Genomic_DNA"/>
</dbReference>
<reference evidence="6" key="1">
    <citation type="journal article" date="2020" name="Stud. Mycol.">
        <title>101 Dothideomycetes genomes: a test case for predicting lifestyles and emergence of pathogens.</title>
        <authorList>
            <person name="Haridas S."/>
            <person name="Albert R."/>
            <person name="Binder M."/>
            <person name="Bloem J."/>
            <person name="Labutti K."/>
            <person name="Salamov A."/>
            <person name="Andreopoulos B."/>
            <person name="Baker S."/>
            <person name="Barry K."/>
            <person name="Bills G."/>
            <person name="Bluhm B."/>
            <person name="Cannon C."/>
            <person name="Castanera R."/>
            <person name="Culley D."/>
            <person name="Daum C."/>
            <person name="Ezra D."/>
            <person name="Gonzalez J."/>
            <person name="Henrissat B."/>
            <person name="Kuo A."/>
            <person name="Liang C."/>
            <person name="Lipzen A."/>
            <person name="Lutzoni F."/>
            <person name="Magnuson J."/>
            <person name="Mondo S."/>
            <person name="Nolan M."/>
            <person name="Ohm R."/>
            <person name="Pangilinan J."/>
            <person name="Park H.-J."/>
            <person name="Ramirez L."/>
            <person name="Alfaro M."/>
            <person name="Sun H."/>
            <person name="Tritt A."/>
            <person name="Yoshinaga Y."/>
            <person name="Zwiers L.-H."/>
            <person name="Turgeon B."/>
            <person name="Goodwin S."/>
            <person name="Spatafora J."/>
            <person name="Crous P."/>
            <person name="Grigoriev I."/>
        </authorList>
    </citation>
    <scope>NUCLEOTIDE SEQUENCE</scope>
    <source>
        <strain evidence="6">HMLAC05119</strain>
    </source>
</reference>
<name>A0A6A5QHR9_AMPQU</name>
<comment type="subcellular location">
    <subcellularLocation>
        <location evidence="1">Membrane</location>
    </subcellularLocation>
</comment>
<dbReference type="OrthoDB" id="2122304at2759"/>
<keyword evidence="3 5" id="KW-1133">Transmembrane helix</keyword>
<keyword evidence="4 5" id="KW-0472">Membrane</keyword>
<evidence type="ECO:0000256" key="4">
    <source>
        <dbReference type="ARBA" id="ARBA00023136"/>
    </source>
</evidence>
<organism evidence="6 7">
    <name type="scientific">Ampelomyces quisqualis</name>
    <name type="common">Powdery mildew agent</name>
    <dbReference type="NCBI Taxonomy" id="50730"/>
    <lineage>
        <taxon>Eukaryota</taxon>
        <taxon>Fungi</taxon>
        <taxon>Dikarya</taxon>
        <taxon>Ascomycota</taxon>
        <taxon>Pezizomycotina</taxon>
        <taxon>Dothideomycetes</taxon>
        <taxon>Pleosporomycetidae</taxon>
        <taxon>Pleosporales</taxon>
        <taxon>Pleosporineae</taxon>
        <taxon>Phaeosphaeriaceae</taxon>
        <taxon>Ampelomyces</taxon>
    </lineage>
</organism>
<evidence type="ECO:0000256" key="5">
    <source>
        <dbReference type="SAM" id="Phobius"/>
    </source>
</evidence>
<dbReference type="AlphaFoldDB" id="A0A6A5QHR9"/>
<feature type="transmembrane region" description="Helical" evidence="5">
    <location>
        <begin position="29"/>
        <end position="47"/>
    </location>
</feature>
<gene>
    <name evidence="6" type="ORF">BDU57DRAFT_517909</name>
</gene>